<dbReference type="Proteomes" id="UP001597058">
    <property type="component" value="Unassembled WGS sequence"/>
</dbReference>
<evidence type="ECO:0000256" key="3">
    <source>
        <dbReference type="SAM" id="SignalP"/>
    </source>
</evidence>
<keyword evidence="5" id="KW-1185">Reference proteome</keyword>
<feature type="compositionally biased region" description="Basic and acidic residues" evidence="1">
    <location>
        <begin position="58"/>
        <end position="88"/>
    </location>
</feature>
<evidence type="ECO:0000256" key="1">
    <source>
        <dbReference type="SAM" id="MobiDB-lite"/>
    </source>
</evidence>
<reference evidence="5" key="1">
    <citation type="journal article" date="2019" name="Int. J. Syst. Evol. Microbiol.">
        <title>The Global Catalogue of Microorganisms (GCM) 10K type strain sequencing project: providing services to taxonomists for standard genome sequencing and annotation.</title>
        <authorList>
            <consortium name="The Broad Institute Genomics Platform"/>
            <consortium name="The Broad Institute Genome Sequencing Center for Infectious Disease"/>
            <person name="Wu L."/>
            <person name="Ma J."/>
        </authorList>
    </citation>
    <scope>NUCLEOTIDE SEQUENCE [LARGE SCALE GENOMIC DNA]</scope>
    <source>
        <strain evidence="5">CGMCC 4.7020</strain>
    </source>
</reference>
<name>A0ABW3X791_9ACTN</name>
<sequence length="220" mass="22827">MRTIRALAVSAAAVAALGFAAPTAMAWSEPGYGERGAGERLDDSGRAYDDADPGDYGRSGDDGRWDDESPEDGWRRGSAGSRRDDGPRNIRARPGVVVQGGPLTVAVDGDSCRGYGSTVSSRAFRTTRLRRADGGTATARVFVDRGVRPGSYDITARCGDDRTLTRPAAFTVIGGVRGGLGGGTVTGATPTDIAIGSGLVAAAVLGGAVLWLRRRSDRRI</sequence>
<evidence type="ECO:0000313" key="4">
    <source>
        <dbReference type="EMBL" id="MFD1304630.1"/>
    </source>
</evidence>
<feature type="transmembrane region" description="Helical" evidence="2">
    <location>
        <begin position="193"/>
        <end position="212"/>
    </location>
</feature>
<evidence type="ECO:0000313" key="5">
    <source>
        <dbReference type="Proteomes" id="UP001597058"/>
    </source>
</evidence>
<accession>A0ABW3X791</accession>
<keyword evidence="2" id="KW-1133">Transmembrane helix</keyword>
<feature type="chain" id="PRO_5046951472" description="Integral membrane protein" evidence="3">
    <location>
        <begin position="27"/>
        <end position="220"/>
    </location>
</feature>
<keyword evidence="2" id="KW-0472">Membrane</keyword>
<keyword evidence="2" id="KW-0812">Transmembrane</keyword>
<gene>
    <name evidence="4" type="ORF">ACFQ5X_02085</name>
</gene>
<evidence type="ECO:0000256" key="2">
    <source>
        <dbReference type="SAM" id="Phobius"/>
    </source>
</evidence>
<keyword evidence="3" id="KW-0732">Signal</keyword>
<evidence type="ECO:0008006" key="6">
    <source>
        <dbReference type="Google" id="ProtNLM"/>
    </source>
</evidence>
<organism evidence="4 5">
    <name type="scientific">Streptomyces kaempferi</name>
    <dbReference type="NCBI Taxonomy" id="333725"/>
    <lineage>
        <taxon>Bacteria</taxon>
        <taxon>Bacillati</taxon>
        <taxon>Actinomycetota</taxon>
        <taxon>Actinomycetes</taxon>
        <taxon>Kitasatosporales</taxon>
        <taxon>Streptomycetaceae</taxon>
        <taxon>Streptomyces</taxon>
    </lineage>
</organism>
<feature type="compositionally biased region" description="Basic and acidic residues" evidence="1">
    <location>
        <begin position="36"/>
        <end position="49"/>
    </location>
</feature>
<feature type="region of interest" description="Disordered" evidence="1">
    <location>
        <begin position="27"/>
        <end position="94"/>
    </location>
</feature>
<feature type="signal peptide" evidence="3">
    <location>
        <begin position="1"/>
        <end position="26"/>
    </location>
</feature>
<proteinExistence type="predicted"/>
<dbReference type="RefSeq" id="WP_329528035.1">
    <property type="nucleotide sequence ID" value="NZ_JBHSKH010000081.1"/>
</dbReference>
<dbReference type="EMBL" id="JBHTMM010000002">
    <property type="protein sequence ID" value="MFD1304630.1"/>
    <property type="molecule type" value="Genomic_DNA"/>
</dbReference>
<protein>
    <recommendedName>
        <fullName evidence="6">Integral membrane protein</fullName>
    </recommendedName>
</protein>
<comment type="caution">
    <text evidence="4">The sequence shown here is derived from an EMBL/GenBank/DDBJ whole genome shotgun (WGS) entry which is preliminary data.</text>
</comment>